<reference evidence="14" key="4">
    <citation type="submission" date="2017-01" db="EMBL/GenBank/DDBJ databases">
        <authorList>
            <person name="Mah S.A."/>
            <person name="Swanson W.J."/>
            <person name="Moy G.W."/>
            <person name="Vacquier V.D."/>
        </authorList>
    </citation>
    <scope>NUCLEOTIDE SEQUENCE [LARGE SCALE GENOMIC DNA]</scope>
    <source>
        <strain evidence="14">129</strain>
    </source>
</reference>
<dbReference type="InterPro" id="IPR019009">
    <property type="entry name" value="SRP_receptor_beta_su"/>
</dbReference>
<evidence type="ECO:0000256" key="11">
    <source>
        <dbReference type="SAM" id="Phobius"/>
    </source>
</evidence>
<dbReference type="GO" id="GO:0005789">
    <property type="term" value="C:endoplasmic reticulum membrane"/>
    <property type="evidence" value="ECO:0007669"/>
    <property type="project" value="UniProtKB-SubCell"/>
</dbReference>
<evidence type="ECO:0000313" key="13">
    <source>
        <dbReference type="EMBL" id="KGK39875.1"/>
    </source>
</evidence>
<dbReference type="InterPro" id="IPR024156">
    <property type="entry name" value="Small_GTPase_ARF"/>
</dbReference>
<feature type="transmembrane region" description="Helical" evidence="11">
    <location>
        <begin position="12"/>
        <end position="29"/>
    </location>
</feature>
<evidence type="ECO:0000256" key="7">
    <source>
        <dbReference type="ARBA" id="ARBA00022989"/>
    </source>
</evidence>
<keyword evidence="10 14" id="KW-0675">Receptor</keyword>
<evidence type="ECO:0000256" key="3">
    <source>
        <dbReference type="ARBA" id="ARBA00020256"/>
    </source>
</evidence>
<dbReference type="GO" id="GO:0005525">
    <property type="term" value="F:GTP binding"/>
    <property type="evidence" value="ECO:0007669"/>
    <property type="project" value="UniProtKB-KW"/>
</dbReference>
<reference evidence="18" key="3">
    <citation type="journal article" date="2017" name="Genome Announc.">
        <title>Genome sequences of Cyberlindnera fabianii 65, Pichia kudriavzevii 129, and Saccharomyces cerevisiae 131 isolated from fermented masau fruits in Zimbabwe.</title>
        <authorList>
            <person name="van Rijswijck I.M.H."/>
            <person name="Derks M.F.L."/>
            <person name="Abee T."/>
            <person name="de Ridder D."/>
            <person name="Smid E.J."/>
        </authorList>
    </citation>
    <scope>NUCLEOTIDE SEQUENCE [LARGE SCALE GENOMIC DNA]</scope>
    <source>
        <strain evidence="18">129</strain>
    </source>
</reference>
<evidence type="ECO:0000313" key="18">
    <source>
        <dbReference type="Proteomes" id="UP000189274"/>
    </source>
</evidence>
<keyword evidence="7 11" id="KW-1133">Transmembrane helix</keyword>
<evidence type="ECO:0000313" key="14">
    <source>
        <dbReference type="EMBL" id="ONH70300.1"/>
    </source>
</evidence>
<dbReference type="GO" id="GO:0003924">
    <property type="term" value="F:GTPase activity"/>
    <property type="evidence" value="ECO:0007669"/>
    <property type="project" value="TreeGrafter"/>
</dbReference>
<evidence type="ECO:0000313" key="20">
    <source>
        <dbReference type="Proteomes" id="UP000249293"/>
    </source>
</evidence>
<dbReference type="STRING" id="4909.A0A099P4L5"/>
<dbReference type="GO" id="GO:0005794">
    <property type="term" value="C:Golgi apparatus"/>
    <property type="evidence" value="ECO:0007669"/>
    <property type="project" value="TreeGrafter"/>
</dbReference>
<keyword evidence="20" id="KW-1185">Reference proteome</keyword>
<comment type="similarity">
    <text evidence="2">Belongs to the SRP receptor beta subunit family.</text>
</comment>
<dbReference type="GO" id="GO:0006886">
    <property type="term" value="P:intracellular protein transport"/>
    <property type="evidence" value="ECO:0007669"/>
    <property type="project" value="TreeGrafter"/>
</dbReference>
<dbReference type="Proteomes" id="UP000189274">
    <property type="component" value="Unassembled WGS sequence"/>
</dbReference>
<evidence type="ECO:0000256" key="5">
    <source>
        <dbReference type="ARBA" id="ARBA00022741"/>
    </source>
</evidence>
<dbReference type="InterPro" id="IPR027417">
    <property type="entry name" value="P-loop_NTPase"/>
</dbReference>
<comment type="subcellular location">
    <subcellularLocation>
        <location evidence="1">Endoplasmic reticulum membrane</location>
        <topology evidence="1">Single-pass membrane protein</topology>
    </subcellularLocation>
</comment>
<dbReference type="OrthoDB" id="41266at2759"/>
<dbReference type="SUPFAM" id="SSF52540">
    <property type="entry name" value="P-loop containing nucleoside triphosphate hydrolases"/>
    <property type="match status" value="1"/>
</dbReference>
<dbReference type="Proteomes" id="UP000249293">
    <property type="component" value="Chromosome 1"/>
</dbReference>
<dbReference type="Proteomes" id="UP000029867">
    <property type="component" value="Unassembled WGS sequence"/>
</dbReference>
<accession>A0A099P4L5</accession>
<dbReference type="EMBL" id="MQVM01000026">
    <property type="protein sequence ID" value="ONH71929.1"/>
    <property type="molecule type" value="Genomic_DNA"/>
</dbReference>
<evidence type="ECO:0000256" key="10">
    <source>
        <dbReference type="ARBA" id="ARBA00023170"/>
    </source>
</evidence>
<reference evidence="16 19" key="5">
    <citation type="submission" date="2017-05" db="EMBL/GenBank/DDBJ databases">
        <title>The Genome Sequence of Candida krusei Ckrusei653.</title>
        <authorList>
            <person name="Cuomo C."/>
            <person name="Forche A."/>
            <person name="Young S."/>
            <person name="Abouelleil A."/>
            <person name="Cao P."/>
            <person name="Chapman S."/>
            <person name="Cusick C."/>
            <person name="Shea T."/>
            <person name="Nusbaum C."/>
            <person name="Birren B."/>
        </authorList>
    </citation>
    <scope>NUCLEOTIDE SEQUENCE [LARGE SCALE GENOMIC DNA]</scope>
    <source>
        <strain evidence="16 19">Ckrusei653</strain>
    </source>
</reference>
<evidence type="ECO:0000256" key="2">
    <source>
        <dbReference type="ARBA" id="ARBA00005619"/>
    </source>
</evidence>
<dbReference type="PANTHER" id="PTHR45909">
    <property type="entry name" value="ADP-RIBOSYLATION FACTOR-RELATED PROTEIN 1"/>
    <property type="match status" value="1"/>
</dbReference>
<evidence type="ECO:0000313" key="12">
    <source>
        <dbReference type="EMBL" id="AWU73538.1"/>
    </source>
</evidence>
<evidence type="ECO:0000256" key="8">
    <source>
        <dbReference type="ARBA" id="ARBA00023134"/>
    </source>
</evidence>
<keyword evidence="4 11" id="KW-0812">Transmembrane</keyword>
<dbReference type="EMBL" id="JQFK01000005">
    <property type="protein sequence ID" value="KGK39875.1"/>
    <property type="molecule type" value="Genomic_DNA"/>
</dbReference>
<evidence type="ECO:0000313" key="15">
    <source>
        <dbReference type="EMBL" id="ONH71929.1"/>
    </source>
</evidence>
<evidence type="ECO:0000256" key="9">
    <source>
        <dbReference type="ARBA" id="ARBA00023136"/>
    </source>
</evidence>
<reference evidence="12 20" key="6">
    <citation type="submission" date="2018-06" db="EMBL/GenBank/DDBJ databases">
        <title>Population genomics shows no distinction between pathogenic Candida krusei and environmental Pichia kudriavzevii: One species, four names.</title>
        <authorList>
            <person name="Douglass A.P."/>
            <person name="Offei B."/>
            <person name="Braun-Galleani S."/>
            <person name="Coughlan A.Y."/>
            <person name="Martos A."/>
            <person name="Ortiz-Merino R.A."/>
            <person name="Byrne K.P."/>
            <person name="Wolfe K.H."/>
        </authorList>
    </citation>
    <scope>NUCLEOTIDE SEQUENCE [LARGE SCALE GENOMIC DNA]</scope>
    <source>
        <strain evidence="12 20">CBS573</strain>
    </source>
</reference>
<evidence type="ECO:0000256" key="1">
    <source>
        <dbReference type="ARBA" id="ARBA00004389"/>
    </source>
</evidence>
<proteinExistence type="inferred from homology"/>
<dbReference type="Gene3D" id="3.40.50.300">
    <property type="entry name" value="P-loop containing nucleotide triphosphate hydrolases"/>
    <property type="match status" value="1"/>
</dbReference>
<name>A0A099P4L5_PICKU</name>
<keyword evidence="8" id="KW-0342">GTP-binding</keyword>
<evidence type="ECO:0000256" key="6">
    <source>
        <dbReference type="ARBA" id="ARBA00022824"/>
    </source>
</evidence>
<dbReference type="VEuPathDB" id="FungiDB:C5L36_0A01440"/>
<dbReference type="Proteomes" id="UP000195871">
    <property type="component" value="Unassembled WGS sequence"/>
</dbReference>
<keyword evidence="9 11" id="KW-0472">Membrane</keyword>
<dbReference type="EMBL" id="CP028773">
    <property type="protein sequence ID" value="AWU73538.1"/>
    <property type="molecule type" value="Genomic_DNA"/>
</dbReference>
<dbReference type="EMBL" id="NHMM01000002">
    <property type="protein sequence ID" value="OUT23034.1"/>
    <property type="molecule type" value="Genomic_DNA"/>
</dbReference>
<gene>
    <name evidence="15" type="ORF">BOH78_4135</name>
    <name evidence="14" type="ORF">BOH78_5331</name>
    <name evidence="12" type="ORF">C5L36_0A01440</name>
    <name evidence="16" type="ORF">CAS74_001340</name>
    <name evidence="13" type="ORF">JL09_g927</name>
</gene>
<dbReference type="PANTHER" id="PTHR45909:SF1">
    <property type="entry name" value="ADP-RIBOSYLATION FACTOR-RELATED PROTEIN 1"/>
    <property type="match status" value="1"/>
</dbReference>
<evidence type="ECO:0000313" key="17">
    <source>
        <dbReference type="Proteomes" id="UP000029867"/>
    </source>
</evidence>
<dbReference type="EMBL" id="MQVM01000162">
    <property type="protein sequence ID" value="ONH70300.1"/>
    <property type="molecule type" value="Genomic_DNA"/>
</dbReference>
<dbReference type="AlphaFoldDB" id="A0A099P4L5"/>
<sequence>MNQALHKETSILVPLIITIFLLALGGYLMKRHSLITSNKKKFLICGQQGSGKTNLFHLLKEGTLPLLTVSSLEPQEGELKVDEKFAGEKTFQDIYVIDFPANKKLKSLYLTPFFEEHLADIKGIIYLIDSSTFDAKACHDVAEDLLEILNVSESRPNGIDMLVFCNKNDLFTSKKSTKIKEMLETEIGKIHDIKQRGLSKVDKSLSKGTISSEDMEDNLDLAIQNGRFQFQLLESNVDFSQGNIFKDKWSTINDWLYEKIVN</sequence>
<evidence type="ECO:0000256" key="4">
    <source>
        <dbReference type="ARBA" id="ARBA00022692"/>
    </source>
</evidence>
<evidence type="ECO:0000313" key="19">
    <source>
        <dbReference type="Proteomes" id="UP000195871"/>
    </source>
</evidence>
<dbReference type="GO" id="GO:0034067">
    <property type="term" value="P:protein localization to Golgi apparatus"/>
    <property type="evidence" value="ECO:0007669"/>
    <property type="project" value="TreeGrafter"/>
</dbReference>
<organism evidence="13 17">
    <name type="scientific">Pichia kudriavzevii</name>
    <name type="common">Yeast</name>
    <name type="synonym">Issatchenkia orientalis</name>
    <dbReference type="NCBI Taxonomy" id="4909"/>
    <lineage>
        <taxon>Eukaryota</taxon>
        <taxon>Fungi</taxon>
        <taxon>Dikarya</taxon>
        <taxon>Ascomycota</taxon>
        <taxon>Saccharomycotina</taxon>
        <taxon>Pichiomycetes</taxon>
        <taxon>Pichiales</taxon>
        <taxon>Pichiaceae</taxon>
        <taxon>Pichia</taxon>
    </lineage>
</organism>
<protein>
    <recommendedName>
        <fullName evidence="3">Signal recognition particle receptor subunit beta</fullName>
    </recommendedName>
</protein>
<keyword evidence="5" id="KW-0547">Nucleotide-binding</keyword>
<dbReference type="Pfam" id="PF09439">
    <property type="entry name" value="SRPRB"/>
    <property type="match status" value="1"/>
</dbReference>
<dbReference type="GO" id="GO:0043001">
    <property type="term" value="P:Golgi to plasma membrane protein transport"/>
    <property type="evidence" value="ECO:0007669"/>
    <property type="project" value="TreeGrafter"/>
</dbReference>
<reference evidence="17" key="1">
    <citation type="journal article" date="2014" name="Microb. Cell Fact.">
        <title>Exploiting Issatchenkia orientalis SD108 for succinic acid production.</title>
        <authorList>
            <person name="Xiao H."/>
            <person name="Shao Z."/>
            <person name="Jiang Y."/>
            <person name="Dole S."/>
            <person name="Zhao H."/>
        </authorList>
    </citation>
    <scope>NUCLEOTIDE SEQUENCE [LARGE SCALE GENOMIC DNA]</scope>
    <source>
        <strain evidence="17">SD108</strain>
    </source>
</reference>
<evidence type="ECO:0000313" key="16">
    <source>
        <dbReference type="EMBL" id="OUT23034.1"/>
    </source>
</evidence>
<dbReference type="eggNOG" id="KOG0090">
    <property type="taxonomic scope" value="Eukaryota"/>
</dbReference>
<dbReference type="HOGENOM" id="CLU_091084_0_0_1"/>
<reference evidence="13" key="2">
    <citation type="submission" date="2014-08" db="EMBL/GenBank/DDBJ databases">
        <title>Exploiting Issatchenkia orientalis SD108 for Succinic Acid Production.</title>
        <authorList>
            <person name="Xiao H."/>
            <person name="Shao Z."/>
            <person name="Jiang Y."/>
            <person name="Dole S."/>
            <person name="Zhao H."/>
        </authorList>
    </citation>
    <scope>NUCLEOTIDE SEQUENCE [LARGE SCALE GENOMIC DNA]</scope>
    <source>
        <strain evidence="13">SD108</strain>
    </source>
</reference>
<keyword evidence="6" id="KW-0256">Endoplasmic reticulum</keyword>